<comment type="caution">
    <text evidence="11">The sequence shown here is derived from an EMBL/GenBank/DDBJ whole genome shotgun (WGS) entry which is preliminary data.</text>
</comment>
<feature type="transmembrane region" description="Helical" evidence="9">
    <location>
        <begin position="944"/>
        <end position="966"/>
    </location>
</feature>
<dbReference type="Pfam" id="PF00005">
    <property type="entry name" value="ABC_tran"/>
    <property type="match status" value="1"/>
</dbReference>
<evidence type="ECO:0000256" key="2">
    <source>
        <dbReference type="ARBA" id="ARBA00022448"/>
    </source>
</evidence>
<keyword evidence="4" id="KW-0547">Nucleotide-binding</keyword>
<keyword evidence="2" id="KW-0813">Transport</keyword>
<reference evidence="11 12" key="1">
    <citation type="submission" date="2024-02" db="EMBL/GenBank/DDBJ databases">
        <authorList>
            <person name="Chen Y."/>
            <person name="Shah S."/>
            <person name="Dougan E. K."/>
            <person name="Thang M."/>
            <person name="Chan C."/>
        </authorList>
    </citation>
    <scope>NUCLEOTIDE SEQUENCE [LARGE SCALE GENOMIC DNA]</scope>
</reference>
<evidence type="ECO:0000256" key="6">
    <source>
        <dbReference type="ARBA" id="ARBA00022989"/>
    </source>
</evidence>
<dbReference type="Gene3D" id="3.40.50.300">
    <property type="entry name" value="P-loop containing nucleotide triphosphate hydrolases"/>
    <property type="match status" value="1"/>
</dbReference>
<dbReference type="PROSITE" id="PS50893">
    <property type="entry name" value="ABC_TRANSPORTER_2"/>
    <property type="match status" value="1"/>
</dbReference>
<dbReference type="CDD" id="cd03213">
    <property type="entry name" value="ABCG_EPDR"/>
    <property type="match status" value="1"/>
</dbReference>
<dbReference type="Pfam" id="PF19055">
    <property type="entry name" value="ABC2_membrane_7"/>
    <property type="match status" value="2"/>
</dbReference>
<feature type="region of interest" description="Disordered" evidence="8">
    <location>
        <begin position="1"/>
        <end position="42"/>
    </location>
</feature>
<dbReference type="InterPro" id="IPR003439">
    <property type="entry name" value="ABC_transporter-like_ATP-bd"/>
</dbReference>
<dbReference type="InterPro" id="IPR027417">
    <property type="entry name" value="P-loop_NTPase"/>
</dbReference>
<evidence type="ECO:0000256" key="4">
    <source>
        <dbReference type="ARBA" id="ARBA00022741"/>
    </source>
</evidence>
<dbReference type="Proteomes" id="UP001642464">
    <property type="component" value="Unassembled WGS sequence"/>
</dbReference>
<name>A0ABP0LDW0_9DINO</name>
<gene>
    <name evidence="11" type="ORF">SCF082_LOCUS22042</name>
</gene>
<feature type="domain" description="ABC transporter" evidence="10">
    <location>
        <begin position="218"/>
        <end position="466"/>
    </location>
</feature>
<keyword evidence="12" id="KW-1185">Reference proteome</keyword>
<protein>
    <submittedName>
        <fullName evidence="11">ABC transporter G family member 24 (ABC transporter ABCG.24) (AtABCG24) (Probable white-brown complex homolog protein 25) (AtWBC25)</fullName>
    </submittedName>
</protein>
<evidence type="ECO:0000256" key="9">
    <source>
        <dbReference type="SAM" id="Phobius"/>
    </source>
</evidence>
<organism evidence="11 12">
    <name type="scientific">Durusdinium trenchii</name>
    <dbReference type="NCBI Taxonomy" id="1381693"/>
    <lineage>
        <taxon>Eukaryota</taxon>
        <taxon>Sar</taxon>
        <taxon>Alveolata</taxon>
        <taxon>Dinophyceae</taxon>
        <taxon>Suessiales</taxon>
        <taxon>Symbiodiniaceae</taxon>
        <taxon>Durusdinium</taxon>
    </lineage>
</organism>
<comment type="subcellular location">
    <subcellularLocation>
        <location evidence="1">Membrane</location>
        <topology evidence="1">Multi-pass membrane protein</topology>
    </subcellularLocation>
</comment>
<dbReference type="EMBL" id="CAXAMM010015781">
    <property type="protein sequence ID" value="CAK9037163.1"/>
    <property type="molecule type" value="Genomic_DNA"/>
</dbReference>
<feature type="transmembrane region" description="Helical" evidence="9">
    <location>
        <begin position="752"/>
        <end position="771"/>
    </location>
</feature>
<feature type="region of interest" description="Disordered" evidence="8">
    <location>
        <begin position="641"/>
        <end position="668"/>
    </location>
</feature>
<feature type="transmembrane region" description="Helical" evidence="9">
    <location>
        <begin position="850"/>
        <end position="870"/>
    </location>
</feature>
<keyword evidence="5" id="KW-0067">ATP-binding</keyword>
<evidence type="ECO:0000256" key="7">
    <source>
        <dbReference type="ARBA" id="ARBA00023136"/>
    </source>
</evidence>
<dbReference type="PANTHER" id="PTHR48041:SF91">
    <property type="entry name" value="ABC TRANSPORTER G FAMILY MEMBER 28"/>
    <property type="match status" value="1"/>
</dbReference>
<feature type="compositionally biased region" description="Acidic residues" evidence="8">
    <location>
        <begin position="645"/>
        <end position="667"/>
    </location>
</feature>
<keyword evidence="7 9" id="KW-0472">Membrane</keyword>
<evidence type="ECO:0000256" key="3">
    <source>
        <dbReference type="ARBA" id="ARBA00022692"/>
    </source>
</evidence>
<accession>A0ABP0LDW0</accession>
<evidence type="ECO:0000256" key="8">
    <source>
        <dbReference type="SAM" id="MobiDB-lite"/>
    </source>
</evidence>
<keyword evidence="6 9" id="KW-1133">Transmembrane helix</keyword>
<sequence length="975" mass="107394">TQQRQHLRRPASQRPARGGLPPCCEASATPQLPPPDRSRGRSSPGLYCHRVCALRLQRLVPTRTATLAATSGDQGDLQPAVGGGGLSPRPWQGLRACAACAVQCRVRACGALVLGWLSVATAAGVVPNGGLPSNVDPRDARQSKVAIFVLLCVSVLVLGFCFLFQRYTRQRDQLAAQELERLQETDAFLLKILENSSIRHLEQNKLRGITRKLQTATLQFQNIHCTVKSDAGLVTVLDDINGSFEAGHLSAIMGPSGSGKTTFIDVLTGKKRSDKKWTVRGDILINGKEQSIESLKPVIGFVPQDDVVHEGLTVRENIKFSAAKRMPAGTSEARIRKITDDVMQALQLEPKQNMIVGNRVQSGEGLSGGQKKRVNVGLELAACPTILFLDEPTSGLDATASLVLVQQLKRMAKLGMTIIMIIHQPRYSLFTLIDDVCLLGTGGKLAYIGPTIQAKPYFEKMGLQMPPNENPADWMMDILCGEVNADYSRIPKTDLPAVLFQQWKSNPNPGRTMQTLGRLASTSADDDANSIKQHLKDAWSEVCSQNATVEMEHFAKVLKACTGVTPSEEVTLEVMKRVRQVDMGRSSVAYININGGALNSSSPASLRVNQRAFIRYMITFGGLNPAAYASPNADNSRLLAGSGAVDEESSSSDDDQQQEEETSEDDGVQVSLRGICSLESRKGTANLDDLVRKQAGFCTHLSCTLRQSMLSFWRSMDMKTLFLLVMTFAACFLAFFDRFIFKSPPWMPTTFLNAQIALALLVSVYSLQLFSNDQAMYWREASHGLNRSAFLVGRALVNTLDWLLLTFFFVLVYYVITQPILTFLIYIVPFILVAYVASGWGYAISCCLPVSMGAFISAILAFMMGGILGLPMQMSVFLKGGLMEVIVDSISFTRWSAAMSFLAYIRLYPPDPQFLNDTDKWQLEMFSESYSKARYLLDVHDDSWWTGIMVLLIQGTVLRVVAYLGLRFTNRARQV</sequence>
<evidence type="ECO:0000313" key="12">
    <source>
        <dbReference type="Proteomes" id="UP001642464"/>
    </source>
</evidence>
<dbReference type="PROSITE" id="PS00211">
    <property type="entry name" value="ABC_TRANSPORTER_1"/>
    <property type="match status" value="1"/>
</dbReference>
<dbReference type="PANTHER" id="PTHR48041">
    <property type="entry name" value="ABC TRANSPORTER G FAMILY MEMBER 28"/>
    <property type="match status" value="1"/>
</dbReference>
<dbReference type="InterPro" id="IPR050352">
    <property type="entry name" value="ABCG_transporters"/>
</dbReference>
<evidence type="ECO:0000259" key="10">
    <source>
        <dbReference type="PROSITE" id="PS50893"/>
    </source>
</evidence>
<feature type="compositionally biased region" description="Basic residues" evidence="8">
    <location>
        <begin position="1"/>
        <end position="11"/>
    </location>
</feature>
<feature type="transmembrane region" description="Helical" evidence="9">
    <location>
        <begin position="145"/>
        <end position="165"/>
    </location>
</feature>
<keyword evidence="3 9" id="KW-0812">Transmembrane</keyword>
<evidence type="ECO:0000256" key="5">
    <source>
        <dbReference type="ARBA" id="ARBA00022840"/>
    </source>
</evidence>
<feature type="transmembrane region" description="Helical" evidence="9">
    <location>
        <begin position="791"/>
        <end position="816"/>
    </location>
</feature>
<dbReference type="SUPFAM" id="SSF52540">
    <property type="entry name" value="P-loop containing nucleoside triphosphate hydrolases"/>
    <property type="match status" value="1"/>
</dbReference>
<dbReference type="InterPro" id="IPR043926">
    <property type="entry name" value="ABCG_dom"/>
</dbReference>
<feature type="transmembrane region" description="Helical" evidence="9">
    <location>
        <begin position="823"/>
        <end position="844"/>
    </location>
</feature>
<feature type="non-terminal residue" evidence="11">
    <location>
        <position position="1"/>
    </location>
</feature>
<dbReference type="SMART" id="SM00382">
    <property type="entry name" value="AAA"/>
    <property type="match status" value="1"/>
</dbReference>
<proteinExistence type="predicted"/>
<dbReference type="InterPro" id="IPR017871">
    <property type="entry name" value="ABC_transporter-like_CS"/>
</dbReference>
<dbReference type="InterPro" id="IPR003593">
    <property type="entry name" value="AAA+_ATPase"/>
</dbReference>
<evidence type="ECO:0000313" key="11">
    <source>
        <dbReference type="EMBL" id="CAK9037163.1"/>
    </source>
</evidence>
<evidence type="ECO:0000256" key="1">
    <source>
        <dbReference type="ARBA" id="ARBA00004141"/>
    </source>
</evidence>
<feature type="transmembrane region" description="Helical" evidence="9">
    <location>
        <begin position="721"/>
        <end position="740"/>
    </location>
</feature>